<dbReference type="OrthoDB" id="9778453at2"/>
<dbReference type="EMBL" id="FOPI01000003">
    <property type="protein sequence ID" value="SFG13859.1"/>
    <property type="molecule type" value="Genomic_DNA"/>
</dbReference>
<evidence type="ECO:0000313" key="5">
    <source>
        <dbReference type="Proteomes" id="UP000182635"/>
    </source>
</evidence>
<dbReference type="Gene3D" id="1.10.3210.10">
    <property type="entry name" value="Hypothetical protein af1432"/>
    <property type="match status" value="1"/>
</dbReference>
<organism evidence="4 5">
    <name type="scientific">Ligilactobacillus ruminis DSM 20403 = NBRC 102161</name>
    <dbReference type="NCBI Taxonomy" id="1423798"/>
    <lineage>
        <taxon>Bacteria</taxon>
        <taxon>Bacillati</taxon>
        <taxon>Bacillota</taxon>
        <taxon>Bacilli</taxon>
        <taxon>Lactobacillales</taxon>
        <taxon>Lactobacillaceae</taxon>
        <taxon>Ligilactobacillus</taxon>
    </lineage>
</organism>
<dbReference type="FunFam" id="1.10.3210.10:FF:000008">
    <property type="entry name" value="3'-5' exoribonuclease YhaM"/>
    <property type="match status" value="1"/>
</dbReference>
<dbReference type="GeneID" id="29801968"/>
<dbReference type="Pfam" id="PF01966">
    <property type="entry name" value="HD"/>
    <property type="match status" value="1"/>
</dbReference>
<evidence type="ECO:0000256" key="1">
    <source>
        <dbReference type="ARBA" id="ARBA00022801"/>
    </source>
</evidence>
<keyword evidence="2" id="KW-0540">Nuclease</keyword>
<dbReference type="SMART" id="SM00471">
    <property type="entry name" value="HDc"/>
    <property type="match status" value="1"/>
</dbReference>
<sequence length="319" mass="36069">MTKKLYDYDVGENVSLFVLIKTSETRIAKNGNKFIAINFSDKSGVISAKFWDASAKDIEQFKAGNVVYLKGKRENYQNNPQIKIAHLRLAKEDEPKDPRLYVPDAPEETRKMKEELEGYLEKIENKTWHDVVKLLFQENSEQFLSFPAAKSNHHAYSGGLAYHTLSILRMAEAVSGEYPEVNKSLLYAGAILHDMGKTLELSGPVATTYTLEGNLLGHIVLIDEQIVLAMKKLDVDLDSEDAVLLRHMIVSHHGLLEYGSPVKPLLLEADVLHQLDNLDASIQMIRNSVSRTEGGAFTERLFAMDGRMFYHPKFKEKND</sequence>
<accession>A0A1I2PFD9</accession>
<dbReference type="PANTHER" id="PTHR37294">
    <property type="entry name" value="3'-5' EXORIBONUCLEASE YHAM"/>
    <property type="match status" value="1"/>
</dbReference>
<dbReference type="InterPro" id="IPR050798">
    <property type="entry name" value="YhaM_exoribonuc/phosphodiest"/>
</dbReference>
<dbReference type="InterPro" id="IPR012340">
    <property type="entry name" value="NA-bd_OB-fold"/>
</dbReference>
<dbReference type="GO" id="GO:0031125">
    <property type="term" value="P:rRNA 3'-end processing"/>
    <property type="evidence" value="ECO:0007669"/>
    <property type="project" value="TreeGrafter"/>
</dbReference>
<name>A0A1I2PFD9_9LACO</name>
<evidence type="ECO:0000313" key="4">
    <source>
        <dbReference type="EMBL" id="SFG13859.1"/>
    </source>
</evidence>
<dbReference type="PANTHER" id="PTHR37294:SF1">
    <property type="entry name" value="3'-5' EXORIBONUCLEASE YHAM"/>
    <property type="match status" value="1"/>
</dbReference>
<dbReference type="RefSeq" id="WP_014073572.1">
    <property type="nucleotide sequence ID" value="NZ_AYYL01000001.1"/>
</dbReference>
<dbReference type="SUPFAM" id="SSF109604">
    <property type="entry name" value="HD-domain/PDEase-like"/>
    <property type="match status" value="1"/>
</dbReference>
<dbReference type="Pfam" id="PF01336">
    <property type="entry name" value="tRNA_anti-codon"/>
    <property type="match status" value="1"/>
</dbReference>
<evidence type="ECO:0000256" key="2">
    <source>
        <dbReference type="ARBA" id="ARBA00022839"/>
    </source>
</evidence>
<proteinExistence type="predicted"/>
<dbReference type="GO" id="GO:0003676">
    <property type="term" value="F:nucleic acid binding"/>
    <property type="evidence" value="ECO:0007669"/>
    <property type="project" value="InterPro"/>
</dbReference>
<reference evidence="5" key="1">
    <citation type="submission" date="2016-10" db="EMBL/GenBank/DDBJ databases">
        <authorList>
            <person name="Varghese N."/>
            <person name="Submissions S."/>
        </authorList>
    </citation>
    <scope>NUCLEOTIDE SEQUENCE [LARGE SCALE GENOMIC DNA]</scope>
    <source>
        <strain evidence="5">DSM 20403</strain>
    </source>
</reference>
<feature type="domain" description="HD" evidence="3">
    <location>
        <begin position="160"/>
        <end position="281"/>
    </location>
</feature>
<dbReference type="InterPro" id="IPR004365">
    <property type="entry name" value="NA-bd_OB_tRNA"/>
</dbReference>
<protein>
    <submittedName>
        <fullName evidence="4">3'-5' exoribonuclease</fullName>
    </submittedName>
</protein>
<keyword evidence="2" id="KW-0269">Exonuclease</keyword>
<evidence type="ECO:0000259" key="3">
    <source>
        <dbReference type="PROSITE" id="PS51831"/>
    </source>
</evidence>
<dbReference type="SUPFAM" id="SSF50249">
    <property type="entry name" value="Nucleic acid-binding proteins"/>
    <property type="match status" value="1"/>
</dbReference>
<dbReference type="Proteomes" id="UP000182635">
    <property type="component" value="Unassembled WGS sequence"/>
</dbReference>
<keyword evidence="1" id="KW-0378">Hydrolase</keyword>
<dbReference type="PROSITE" id="PS51831">
    <property type="entry name" value="HD"/>
    <property type="match status" value="1"/>
</dbReference>
<gene>
    <name evidence="4" type="ORF">SAMN02910432_00026</name>
</gene>
<dbReference type="CDD" id="cd04492">
    <property type="entry name" value="YhaM_OBF_like"/>
    <property type="match status" value="1"/>
</dbReference>
<dbReference type="CDD" id="cd00077">
    <property type="entry name" value="HDc"/>
    <property type="match status" value="1"/>
</dbReference>
<dbReference type="GO" id="GO:0004527">
    <property type="term" value="F:exonuclease activity"/>
    <property type="evidence" value="ECO:0007669"/>
    <property type="project" value="UniProtKB-KW"/>
</dbReference>
<dbReference type="AlphaFoldDB" id="A0A1I2PFD9"/>
<dbReference type="InterPro" id="IPR003607">
    <property type="entry name" value="HD/PDEase_dom"/>
</dbReference>
<dbReference type="InterPro" id="IPR006674">
    <property type="entry name" value="HD_domain"/>
</dbReference>
<dbReference type="Gene3D" id="2.40.50.140">
    <property type="entry name" value="Nucleic acid-binding proteins"/>
    <property type="match status" value="1"/>
</dbReference>